<feature type="compositionally biased region" description="Basic residues" evidence="1">
    <location>
        <begin position="716"/>
        <end position="730"/>
    </location>
</feature>
<evidence type="ECO:0000313" key="3">
    <source>
        <dbReference type="Proteomes" id="UP000664203"/>
    </source>
</evidence>
<protein>
    <submittedName>
        <fullName evidence="2">Uncharacterized protein</fullName>
    </submittedName>
</protein>
<keyword evidence="3" id="KW-1185">Reference proteome</keyword>
<dbReference type="EMBL" id="CAJPDR010000223">
    <property type="protein sequence ID" value="CAF9927038.1"/>
    <property type="molecule type" value="Genomic_DNA"/>
</dbReference>
<comment type="caution">
    <text evidence="2">The sequence shown here is derived from an EMBL/GenBank/DDBJ whole genome shotgun (WGS) entry which is preliminary data.</text>
</comment>
<organism evidence="2 3">
    <name type="scientific">Alectoria fallacina</name>
    <dbReference type="NCBI Taxonomy" id="1903189"/>
    <lineage>
        <taxon>Eukaryota</taxon>
        <taxon>Fungi</taxon>
        <taxon>Dikarya</taxon>
        <taxon>Ascomycota</taxon>
        <taxon>Pezizomycotina</taxon>
        <taxon>Lecanoromycetes</taxon>
        <taxon>OSLEUM clade</taxon>
        <taxon>Lecanoromycetidae</taxon>
        <taxon>Lecanorales</taxon>
        <taxon>Lecanorineae</taxon>
        <taxon>Parmeliaceae</taxon>
        <taxon>Alectoria</taxon>
    </lineage>
</organism>
<feature type="compositionally biased region" description="Basic and acidic residues" evidence="1">
    <location>
        <begin position="731"/>
        <end position="774"/>
    </location>
</feature>
<evidence type="ECO:0000313" key="2">
    <source>
        <dbReference type="EMBL" id="CAF9927038.1"/>
    </source>
</evidence>
<dbReference type="Proteomes" id="UP000664203">
    <property type="component" value="Unassembled WGS sequence"/>
</dbReference>
<feature type="compositionally biased region" description="Low complexity" evidence="1">
    <location>
        <begin position="547"/>
        <end position="558"/>
    </location>
</feature>
<gene>
    <name evidence="2" type="ORF">ALECFALPRED_003608</name>
</gene>
<sequence>MLASNIPRLKLRKAKTTLGKTPLVVLLVTPAHIRLLDDDSTFIPSLLRLVVETTKPWQDFDLLAAVVDRIPQTKAPTPYKLRGSHGADVESSLRTPMGDGFEGISVAVLDSEAAAPDLWSPSSMPNERETMTIQQRCTLSFSLPPSPGVRVQVSDEVVSQPLVERMVQLPVANTVFQNGKTSTLFAQRWNLQFSKESNSEYVSSKKNWLPQQIVHMGPVFTDDGMRLQLDHVIHSHLVPITPARIITTAVGNIVRKISVGDISTEAAPASEELERAISTAIQQGQIPAQQAGVWALIRPQRYAALDQATQLQGTASDTIQYAILSGGRLHKVLSGGGGWGEKHGLLALDPDSDYSHHHRLFEPAFGDAQDVEVEKREALGEVAKPGDTITFYVYKPPSDADPANLHTPVFWNSDQATTANLIFGSLTRTMDVMPGVETTEANAHAQSELTVAENHFGMLSEQGMSLESSFLNTNITANRMQYIRAELHNQVYKVRRRTTVNTKLDAPFTLLSIRGQASRIPVSSEVKGKELQTPNVHLENLMPQEPSTKTGTTKSATALFQRVPTINDQRSPEKDGTDTRDVERSSAQLKSSKHEKKRNTVRDVNGFEAMKYLVENKAKDEMEKHNRVQADGQEAQRFLGQGYVQAEQELAETHRRTEEEGGKLTRKEQVAKEPEASRIQLLTDMEKIKRVAEEAKAYTRRHPKISENVAKKIVKRREAKQAAKKAKRAAKKAEQAAKEAKQAAKKAGDRSKRGEHKLQGPAEKMAEEAKWERSSERHAFMLDRNIRNRAKTDDGSTFAVRFTSQEQEALREVTLQPEAQEAPPITIKRHLSVSTGNYSQRHGATPEQKPDLKIELKSEIKPFPDDVNHGNPQFQTVSQYSVPITREESEGKRPGAAYIGKERNVFYLRKHATMNPFERLQAIQHVGEITSRDQAMGLHGHYHLQLFAKQPEDVRKS</sequence>
<feature type="region of interest" description="Disordered" evidence="1">
    <location>
        <begin position="541"/>
        <end position="600"/>
    </location>
</feature>
<reference evidence="2" key="1">
    <citation type="submission" date="2021-03" db="EMBL/GenBank/DDBJ databases">
        <authorList>
            <person name="Tagirdzhanova G."/>
        </authorList>
    </citation>
    <scope>NUCLEOTIDE SEQUENCE</scope>
</reference>
<feature type="region of interest" description="Disordered" evidence="1">
    <location>
        <begin position="653"/>
        <end position="672"/>
    </location>
</feature>
<name>A0A8H3IPV9_9LECA</name>
<feature type="region of interest" description="Disordered" evidence="1">
    <location>
        <begin position="716"/>
        <end position="774"/>
    </location>
</feature>
<dbReference type="AlphaFoldDB" id="A0A8H3IPV9"/>
<dbReference type="OrthoDB" id="1744869at2759"/>
<evidence type="ECO:0000256" key="1">
    <source>
        <dbReference type="SAM" id="MobiDB-lite"/>
    </source>
</evidence>
<proteinExistence type="predicted"/>
<accession>A0A8H3IPV9</accession>
<feature type="compositionally biased region" description="Basic and acidic residues" evidence="1">
    <location>
        <begin position="570"/>
        <end position="584"/>
    </location>
</feature>